<dbReference type="RefSeq" id="WP_191155600.1">
    <property type="nucleotide sequence ID" value="NZ_JACXAI010000002.1"/>
</dbReference>
<name>A0A926NJW6_9BACI</name>
<proteinExistence type="predicted"/>
<organism evidence="2 3">
    <name type="scientific">Metabacillus arenae</name>
    <dbReference type="NCBI Taxonomy" id="2771434"/>
    <lineage>
        <taxon>Bacteria</taxon>
        <taxon>Bacillati</taxon>
        <taxon>Bacillota</taxon>
        <taxon>Bacilli</taxon>
        <taxon>Bacillales</taxon>
        <taxon>Bacillaceae</taxon>
        <taxon>Metabacillus</taxon>
    </lineage>
</organism>
<feature type="compositionally biased region" description="Polar residues" evidence="1">
    <location>
        <begin position="488"/>
        <end position="508"/>
    </location>
</feature>
<sequence>MSINEVEIKEYSPEEYERALNDYQSYMNTFVEGFFSDMFSKGIIDEVDMETLKKYFANPDDHQKEIENLAQYYYISSAEVHQLFELVESLPTLNYKIDAFDKGKSFDKNISVCNKILHKVKHKTLTRDILKQEITAGTLVGMWLGDKTKPYPYIFDNLNYIFPAYRKNGEWQVTVDLNWFKEMTDLNRKMQIRNLSPHITEQDYDDFLKDPTENQYVELPQDRTFVLRTHTLKRNQNLGNSWVTVGLYDVLHKKKLKDVERSIANKIINAIAVLTIGSDKNDDERNTKLPPQLKKKVHSGVKAAMEKNESNGITVVAIPNYAKIEFPDVKTDGLDGKKFDHINSDIQSAYGIGGAALNGTGGNHATAKINIDTFYKRVAVLLESIEQEVYGKLFNLVLPKNQQDNYMMIYDKEAPLSLKDKVDYLIKLNDKGWSIKHVVDHLDGISWESYLEQTLYETEDLELQSKIVPYKSTHTTSSSDEVGRPTDDSSTNDNTIKSKTTDGNSLPD</sequence>
<dbReference type="EMBL" id="JACXAI010000002">
    <property type="protein sequence ID" value="MBD1379206.1"/>
    <property type="molecule type" value="Genomic_DNA"/>
</dbReference>
<keyword evidence="3" id="KW-1185">Reference proteome</keyword>
<gene>
    <name evidence="2" type="ORF">IC621_03085</name>
</gene>
<dbReference type="AlphaFoldDB" id="A0A926NJW6"/>
<dbReference type="Proteomes" id="UP000626844">
    <property type="component" value="Unassembled WGS sequence"/>
</dbReference>
<reference evidence="2" key="1">
    <citation type="submission" date="2020-09" db="EMBL/GenBank/DDBJ databases">
        <title>A novel bacterium of genus Bacillus, isolated from South China Sea.</title>
        <authorList>
            <person name="Huang H."/>
            <person name="Mo K."/>
            <person name="Hu Y."/>
        </authorList>
    </citation>
    <scope>NUCLEOTIDE SEQUENCE</scope>
    <source>
        <strain evidence="2">IB182487</strain>
    </source>
</reference>
<feature type="region of interest" description="Disordered" evidence="1">
    <location>
        <begin position="472"/>
        <end position="508"/>
    </location>
</feature>
<protein>
    <recommendedName>
        <fullName evidence="4">Portal protein</fullName>
    </recommendedName>
</protein>
<evidence type="ECO:0008006" key="4">
    <source>
        <dbReference type="Google" id="ProtNLM"/>
    </source>
</evidence>
<accession>A0A926NJW6</accession>
<comment type="caution">
    <text evidence="2">The sequence shown here is derived from an EMBL/GenBank/DDBJ whole genome shotgun (WGS) entry which is preliminary data.</text>
</comment>
<evidence type="ECO:0000313" key="3">
    <source>
        <dbReference type="Proteomes" id="UP000626844"/>
    </source>
</evidence>
<evidence type="ECO:0000313" key="2">
    <source>
        <dbReference type="EMBL" id="MBD1379206.1"/>
    </source>
</evidence>
<evidence type="ECO:0000256" key="1">
    <source>
        <dbReference type="SAM" id="MobiDB-lite"/>
    </source>
</evidence>